<dbReference type="RefSeq" id="XP_005712142.1">
    <property type="nucleotide sequence ID" value="XM_005712085.1"/>
</dbReference>
<accession>R7Q1N5</accession>
<dbReference type="Proteomes" id="UP000012073">
    <property type="component" value="Unassembled WGS sequence"/>
</dbReference>
<keyword evidence="2" id="KW-1185">Reference proteome</keyword>
<organism evidence="1 2">
    <name type="scientific">Chondrus crispus</name>
    <name type="common">Carrageen Irish moss</name>
    <name type="synonym">Polymorpha crispa</name>
    <dbReference type="NCBI Taxonomy" id="2769"/>
    <lineage>
        <taxon>Eukaryota</taxon>
        <taxon>Rhodophyta</taxon>
        <taxon>Florideophyceae</taxon>
        <taxon>Rhodymeniophycidae</taxon>
        <taxon>Gigartinales</taxon>
        <taxon>Gigartinaceae</taxon>
        <taxon>Chondrus</taxon>
    </lineage>
</organism>
<proteinExistence type="predicted"/>
<gene>
    <name evidence="1" type="ORF">CHC_T00008179001</name>
</gene>
<dbReference type="GeneID" id="17319859"/>
<name>R7Q1N5_CHOCR</name>
<evidence type="ECO:0000313" key="2">
    <source>
        <dbReference type="Proteomes" id="UP000012073"/>
    </source>
</evidence>
<dbReference type="KEGG" id="ccp:CHC_T00008179001"/>
<evidence type="ECO:0008006" key="3">
    <source>
        <dbReference type="Google" id="ProtNLM"/>
    </source>
</evidence>
<protein>
    <recommendedName>
        <fullName evidence="3">MADF domain-containing protein</fullName>
    </recommendedName>
</protein>
<evidence type="ECO:0000313" key="1">
    <source>
        <dbReference type="EMBL" id="CDF32477.1"/>
    </source>
</evidence>
<dbReference type="AlphaFoldDB" id="R7Q1N5"/>
<sequence>MRTIFCPTTVKLSSTFTSKKGIRSSPMWDTLLLKAVIYTDAHLSPDGEAQGRFEETLTLFQFAFPSGASEGICLPTWKTLRDRFKKIVADHKTESQCNATPSDIIEIGEEQRYYWTI</sequence>
<dbReference type="Gramene" id="CDF32477">
    <property type="protein sequence ID" value="CDF32477"/>
    <property type="gene ID" value="CHC_T00008179001"/>
</dbReference>
<dbReference type="EMBL" id="HG001508">
    <property type="protein sequence ID" value="CDF32477.1"/>
    <property type="molecule type" value="Genomic_DNA"/>
</dbReference>
<dbReference type="OrthoDB" id="11592at2759"/>
<reference evidence="2" key="1">
    <citation type="journal article" date="2013" name="Proc. Natl. Acad. Sci. U.S.A.">
        <title>Genome structure and metabolic features in the red seaweed Chondrus crispus shed light on evolution of the Archaeplastida.</title>
        <authorList>
            <person name="Collen J."/>
            <person name="Porcel B."/>
            <person name="Carre W."/>
            <person name="Ball S.G."/>
            <person name="Chaparro C."/>
            <person name="Tonon T."/>
            <person name="Barbeyron T."/>
            <person name="Michel G."/>
            <person name="Noel B."/>
            <person name="Valentin K."/>
            <person name="Elias M."/>
            <person name="Artiguenave F."/>
            <person name="Arun A."/>
            <person name="Aury J.M."/>
            <person name="Barbosa-Neto J.F."/>
            <person name="Bothwell J.H."/>
            <person name="Bouget F.Y."/>
            <person name="Brillet L."/>
            <person name="Cabello-Hurtado F."/>
            <person name="Capella-Gutierrez S."/>
            <person name="Charrier B."/>
            <person name="Cladiere L."/>
            <person name="Cock J.M."/>
            <person name="Coelho S.M."/>
            <person name="Colleoni C."/>
            <person name="Czjzek M."/>
            <person name="Da Silva C."/>
            <person name="Delage L."/>
            <person name="Denoeud F."/>
            <person name="Deschamps P."/>
            <person name="Dittami S.M."/>
            <person name="Gabaldon T."/>
            <person name="Gachon C.M."/>
            <person name="Groisillier A."/>
            <person name="Herve C."/>
            <person name="Jabbari K."/>
            <person name="Katinka M."/>
            <person name="Kloareg B."/>
            <person name="Kowalczyk N."/>
            <person name="Labadie K."/>
            <person name="Leblanc C."/>
            <person name="Lopez P.J."/>
            <person name="McLachlan D.H."/>
            <person name="Meslet-Cladiere L."/>
            <person name="Moustafa A."/>
            <person name="Nehr Z."/>
            <person name="Nyvall Collen P."/>
            <person name="Panaud O."/>
            <person name="Partensky F."/>
            <person name="Poulain J."/>
            <person name="Rensing S.A."/>
            <person name="Rousvoal S."/>
            <person name="Samson G."/>
            <person name="Symeonidi A."/>
            <person name="Weissenbach J."/>
            <person name="Zambounis A."/>
            <person name="Wincker P."/>
            <person name="Boyen C."/>
        </authorList>
    </citation>
    <scope>NUCLEOTIDE SEQUENCE [LARGE SCALE GENOMIC DNA]</scope>
    <source>
        <strain evidence="2">cv. Stackhouse</strain>
    </source>
</reference>